<evidence type="ECO:0000313" key="2">
    <source>
        <dbReference type="Proteomes" id="UP000029120"/>
    </source>
</evidence>
<protein>
    <submittedName>
        <fullName evidence="1">Uncharacterized protein</fullName>
    </submittedName>
</protein>
<dbReference type="Proteomes" id="UP000029120">
    <property type="component" value="Chromosome 2"/>
</dbReference>
<gene>
    <name evidence="1" type="ordered locus">AALP_Aa2g069100</name>
</gene>
<keyword evidence="2" id="KW-1185">Reference proteome</keyword>
<proteinExistence type="predicted"/>
<organism evidence="1 2">
    <name type="scientific">Arabis alpina</name>
    <name type="common">Alpine rock-cress</name>
    <dbReference type="NCBI Taxonomy" id="50452"/>
    <lineage>
        <taxon>Eukaryota</taxon>
        <taxon>Viridiplantae</taxon>
        <taxon>Streptophyta</taxon>
        <taxon>Embryophyta</taxon>
        <taxon>Tracheophyta</taxon>
        <taxon>Spermatophyta</taxon>
        <taxon>Magnoliopsida</taxon>
        <taxon>eudicotyledons</taxon>
        <taxon>Gunneridae</taxon>
        <taxon>Pentapetalae</taxon>
        <taxon>rosids</taxon>
        <taxon>malvids</taxon>
        <taxon>Brassicales</taxon>
        <taxon>Brassicaceae</taxon>
        <taxon>Arabideae</taxon>
        <taxon>Arabis</taxon>
    </lineage>
</organism>
<name>A0A087HFS3_ARAAL</name>
<dbReference type="EMBL" id="CM002870">
    <property type="protein sequence ID" value="KFK40975.1"/>
    <property type="molecule type" value="Genomic_DNA"/>
</dbReference>
<accession>A0A087HFS3</accession>
<reference evidence="2" key="1">
    <citation type="journal article" date="2015" name="Nat. Plants">
        <title>Genome expansion of Arabis alpina linked with retrotransposition and reduced symmetric DNA methylation.</title>
        <authorList>
            <person name="Willing E.M."/>
            <person name="Rawat V."/>
            <person name="Mandakova T."/>
            <person name="Maumus F."/>
            <person name="James G.V."/>
            <person name="Nordstroem K.J."/>
            <person name="Becker C."/>
            <person name="Warthmann N."/>
            <person name="Chica C."/>
            <person name="Szarzynska B."/>
            <person name="Zytnicki M."/>
            <person name="Albani M.C."/>
            <person name="Kiefer C."/>
            <person name="Bergonzi S."/>
            <person name="Castaings L."/>
            <person name="Mateos J.L."/>
            <person name="Berns M.C."/>
            <person name="Bujdoso N."/>
            <person name="Piofczyk T."/>
            <person name="de Lorenzo L."/>
            <person name="Barrero-Sicilia C."/>
            <person name="Mateos I."/>
            <person name="Piednoel M."/>
            <person name="Hagmann J."/>
            <person name="Chen-Min-Tao R."/>
            <person name="Iglesias-Fernandez R."/>
            <person name="Schuster S.C."/>
            <person name="Alonso-Blanco C."/>
            <person name="Roudier F."/>
            <person name="Carbonero P."/>
            <person name="Paz-Ares J."/>
            <person name="Davis S.J."/>
            <person name="Pecinka A."/>
            <person name="Quesneville H."/>
            <person name="Colot V."/>
            <person name="Lysak M.A."/>
            <person name="Weigel D."/>
            <person name="Coupland G."/>
            <person name="Schneeberger K."/>
        </authorList>
    </citation>
    <scope>NUCLEOTIDE SEQUENCE [LARGE SCALE GENOMIC DNA]</scope>
    <source>
        <strain evidence="2">cv. Pajares</strain>
    </source>
</reference>
<evidence type="ECO:0000313" key="1">
    <source>
        <dbReference type="EMBL" id="KFK40975.1"/>
    </source>
</evidence>
<sequence>MKLKKLRYDIVYPTTGLGRRRGFVYTFFLAFTFRFRSDFKFYGQMSSSFVRICLSD</sequence>
<dbReference type="Gramene" id="KFK40975">
    <property type="protein sequence ID" value="KFK40975"/>
    <property type="gene ID" value="AALP_AA2G069100"/>
</dbReference>
<dbReference type="AlphaFoldDB" id="A0A087HFS3"/>